<feature type="domain" description="Jacalin-type lectin" evidence="2">
    <location>
        <begin position="42"/>
        <end position="188"/>
    </location>
</feature>
<gene>
    <name evidence="3" type="ORF">RSOLAG22IIIB_10047</name>
</gene>
<dbReference type="Proteomes" id="UP000044841">
    <property type="component" value="Unassembled WGS sequence"/>
</dbReference>
<evidence type="ECO:0000256" key="1">
    <source>
        <dbReference type="SAM" id="Phobius"/>
    </source>
</evidence>
<proteinExistence type="predicted"/>
<dbReference type="EMBL" id="CYGV01001283">
    <property type="protein sequence ID" value="CUA72076.1"/>
    <property type="molecule type" value="Genomic_DNA"/>
</dbReference>
<keyword evidence="1" id="KW-0472">Membrane</keyword>
<dbReference type="SUPFAM" id="SSF51101">
    <property type="entry name" value="Mannose-binding lectins"/>
    <property type="match status" value="1"/>
</dbReference>
<accession>A0A0K6G0L9</accession>
<feature type="transmembrane region" description="Helical" evidence="1">
    <location>
        <begin position="387"/>
        <end position="409"/>
    </location>
</feature>
<keyword evidence="4" id="KW-1185">Reference proteome</keyword>
<dbReference type="InterPro" id="IPR001229">
    <property type="entry name" value="Jacalin-like_lectin_dom"/>
</dbReference>
<organism evidence="3 4">
    <name type="scientific">Rhizoctonia solani</name>
    <dbReference type="NCBI Taxonomy" id="456999"/>
    <lineage>
        <taxon>Eukaryota</taxon>
        <taxon>Fungi</taxon>
        <taxon>Dikarya</taxon>
        <taxon>Basidiomycota</taxon>
        <taxon>Agaricomycotina</taxon>
        <taxon>Agaricomycetes</taxon>
        <taxon>Cantharellales</taxon>
        <taxon>Ceratobasidiaceae</taxon>
        <taxon>Rhizoctonia</taxon>
    </lineage>
</organism>
<protein>
    <submittedName>
        <fullName evidence="3">ATPase expression protein 2, mitochondrial</fullName>
    </submittedName>
</protein>
<evidence type="ECO:0000313" key="4">
    <source>
        <dbReference type="Proteomes" id="UP000044841"/>
    </source>
</evidence>
<dbReference type="AlphaFoldDB" id="A0A0K6G0L9"/>
<keyword evidence="1" id="KW-0812">Transmembrane</keyword>
<dbReference type="PROSITE" id="PS51752">
    <property type="entry name" value="JACALIN_LECTIN"/>
    <property type="match status" value="1"/>
</dbReference>
<reference evidence="3 4" key="1">
    <citation type="submission" date="2015-07" db="EMBL/GenBank/DDBJ databases">
        <authorList>
            <person name="Noorani M."/>
        </authorList>
    </citation>
    <scope>NUCLEOTIDE SEQUENCE [LARGE SCALE GENOMIC DNA]</scope>
    <source>
        <strain evidence="3">BBA 69670</strain>
    </source>
</reference>
<feature type="transmembrane region" description="Helical" evidence="1">
    <location>
        <begin position="349"/>
        <end position="367"/>
    </location>
</feature>
<name>A0A0K6G0L9_9AGAM</name>
<evidence type="ECO:0000313" key="3">
    <source>
        <dbReference type="EMBL" id="CUA72076.1"/>
    </source>
</evidence>
<sequence>MSKLPDLPTSVGGQSIPSFINFEVVGKLPARQDVPPELDFSIKKSLVFGLDSGKKFDEGATWYPLHEVHFALSEKTGLGHYRAQYQARSTSPIGQLPSSKSAGLKLNKDKEEHIVGFRAYSNNNKVIEGVRVWTNDGAHKDFGKVEGPTERGKDTEAFFVPEHHEIVNFFGYANDDGHIHGLGVSYTRRLASLAAKAPPPKAGAPSPTLTAFLSQSYLDAGTQEAWAYNDMETITRKQDQASKDLAPLYEKIDKEGDAAWTVCRDPNTGQEYYTCYNDNAIVWSYVTDQPSKSGDDDIKTSIISVGSYSKTQNMLGLSGYIWDSIPATAGAAVIGLAVTFLIQPLITQGIAWGIAFAATQLATYLGMAGAPALAALVPASVVTAGGLIIAGVIGVVVAFGVLALFSFIWKKFWLVVNVYNFDPQYKWRSINHYGDNSLVSNGEWSSKFIDTFKPADSIVFPPGFEPLIPLESVVTYLSMCFENDSTFMQGLGEAISVGRETYKNGFALKYNIYYLYDNEIHLESITDPDDFKVKDYYDKDNWVKANSFQTASGLRINGYTPKLSGSDENDYYFHVSIGLPP</sequence>
<evidence type="ECO:0000259" key="2">
    <source>
        <dbReference type="PROSITE" id="PS51752"/>
    </source>
</evidence>
<keyword evidence="1" id="KW-1133">Transmembrane helix</keyword>
<dbReference type="Gene3D" id="2.100.10.30">
    <property type="entry name" value="Jacalin-like lectin domain"/>
    <property type="match status" value="1"/>
</dbReference>
<feature type="transmembrane region" description="Helical" evidence="1">
    <location>
        <begin position="320"/>
        <end position="342"/>
    </location>
</feature>
<dbReference type="InterPro" id="IPR036404">
    <property type="entry name" value="Jacalin-like_lectin_dom_sf"/>
</dbReference>